<sequence length="78" mass="8704">MKFYLTDGFGESEEGGQLPNKECFIVDRELKGSVRANSRILSSQIMVADPRTKIPEVQANFAVVSENIPAEFMSLRPL</sequence>
<name>A0A3P7KWK0_STRVU</name>
<reference evidence="1 2" key="1">
    <citation type="submission" date="2018-11" db="EMBL/GenBank/DDBJ databases">
        <authorList>
            <consortium name="Pathogen Informatics"/>
        </authorList>
    </citation>
    <scope>NUCLEOTIDE SEQUENCE [LARGE SCALE GENOMIC DNA]</scope>
</reference>
<evidence type="ECO:0000313" key="1">
    <source>
        <dbReference type="EMBL" id="VDM71572.1"/>
    </source>
</evidence>
<dbReference type="AlphaFoldDB" id="A0A3P7KWK0"/>
<evidence type="ECO:0000313" key="2">
    <source>
        <dbReference type="Proteomes" id="UP000270094"/>
    </source>
</evidence>
<proteinExistence type="predicted"/>
<dbReference type="EMBL" id="UYYB01021053">
    <property type="protein sequence ID" value="VDM71572.1"/>
    <property type="molecule type" value="Genomic_DNA"/>
</dbReference>
<keyword evidence="2" id="KW-1185">Reference proteome</keyword>
<protein>
    <submittedName>
        <fullName evidence="1">Uncharacterized protein</fullName>
    </submittedName>
</protein>
<accession>A0A3P7KWK0</accession>
<gene>
    <name evidence="1" type="ORF">SVUK_LOCUS6570</name>
</gene>
<dbReference type="Proteomes" id="UP000270094">
    <property type="component" value="Unassembled WGS sequence"/>
</dbReference>
<organism evidence="1 2">
    <name type="scientific">Strongylus vulgaris</name>
    <name type="common">Blood worm</name>
    <dbReference type="NCBI Taxonomy" id="40348"/>
    <lineage>
        <taxon>Eukaryota</taxon>
        <taxon>Metazoa</taxon>
        <taxon>Ecdysozoa</taxon>
        <taxon>Nematoda</taxon>
        <taxon>Chromadorea</taxon>
        <taxon>Rhabditida</taxon>
        <taxon>Rhabditina</taxon>
        <taxon>Rhabditomorpha</taxon>
        <taxon>Strongyloidea</taxon>
        <taxon>Strongylidae</taxon>
        <taxon>Strongylus</taxon>
    </lineage>
</organism>